<comment type="caution">
    <text evidence="6">The sequence shown here is derived from an EMBL/GenBank/DDBJ whole genome shotgun (WGS) entry which is preliminary data.</text>
</comment>
<dbReference type="Pfam" id="PF00005">
    <property type="entry name" value="ABC_tran"/>
    <property type="match status" value="2"/>
</dbReference>
<gene>
    <name evidence="6" type="ORF">ABZ931_33265</name>
</gene>
<sequence>MSGLLPSPLLALRGIGKSFLGVRVLDGVDLQVAPGEVHAVVGENGAGKSTLMKVVSGVHQPDEGTVEFAGAPRTFRSPREAQQAGIGIVHQELTLLPERTVAENVWLGREPLRRGLVDRRAMLSHTAGLLASIGEGSLPPDTRVGRLGVAQQQVVEIVKALALDARLLIMDEPTAALADHEVDQLYTLVRRLQEHGMGVLYVSHRLKEVFDLSSRITVLKDGRAVATLDTAATSADRLVRHMVGRELSSYYPDRAKPRELGPVRLTVRGAGNRKLRGIDLRLRAGEVLGVGGLQGSGRSALARALFGAAPFSTGQVAVDGAPVRLRSPRAAMRAGIAYVSEDRKGEGIVAEQSVLDNALLAVRAVRAVSAVRPGRAVSAARGVRAVRPGRVGRGARTARVRELLAAVELRAAGEDQEIRFLSGGNQQKVVLARWLTLAPRILLFDEPTRGIDVGARSAIHDLVRRLARDGAAVLMVSSELPELLGMSDRIIVMRDGRIAGELPADATEEDVVALAVGTAREAAG</sequence>
<dbReference type="Gene3D" id="3.40.50.300">
    <property type="entry name" value="P-loop containing nucleotide triphosphate hydrolases"/>
    <property type="match status" value="2"/>
</dbReference>
<keyword evidence="2" id="KW-0677">Repeat</keyword>
<dbReference type="SMART" id="SM00382">
    <property type="entry name" value="AAA"/>
    <property type="match status" value="2"/>
</dbReference>
<reference evidence="6 7" key="1">
    <citation type="submission" date="2024-06" db="EMBL/GenBank/DDBJ databases">
        <title>The Natural Products Discovery Center: Release of the First 8490 Sequenced Strains for Exploring Actinobacteria Biosynthetic Diversity.</title>
        <authorList>
            <person name="Kalkreuter E."/>
            <person name="Kautsar S.A."/>
            <person name="Yang D."/>
            <person name="Bader C.D."/>
            <person name="Teijaro C.N."/>
            <person name="Fluegel L."/>
            <person name="Davis C.M."/>
            <person name="Simpson J.R."/>
            <person name="Lauterbach L."/>
            <person name="Steele A.D."/>
            <person name="Gui C."/>
            <person name="Meng S."/>
            <person name="Li G."/>
            <person name="Viehrig K."/>
            <person name="Ye F."/>
            <person name="Su P."/>
            <person name="Kiefer A.F."/>
            <person name="Nichols A."/>
            <person name="Cepeda A.J."/>
            <person name="Yan W."/>
            <person name="Fan B."/>
            <person name="Jiang Y."/>
            <person name="Adhikari A."/>
            <person name="Zheng C.-J."/>
            <person name="Schuster L."/>
            <person name="Cowan T.M."/>
            <person name="Smanski M.J."/>
            <person name="Chevrette M.G."/>
            <person name="De Carvalho L.P.S."/>
            <person name="Shen B."/>
        </authorList>
    </citation>
    <scope>NUCLEOTIDE SEQUENCE [LARGE SCALE GENOMIC DNA]</scope>
    <source>
        <strain evidence="6 7">NPDC046851</strain>
    </source>
</reference>
<dbReference type="SUPFAM" id="SSF52540">
    <property type="entry name" value="P-loop containing nucleoside triphosphate hydrolases"/>
    <property type="match status" value="2"/>
</dbReference>
<evidence type="ECO:0000256" key="3">
    <source>
        <dbReference type="ARBA" id="ARBA00022741"/>
    </source>
</evidence>
<feature type="domain" description="ABC transporter" evidence="5">
    <location>
        <begin position="260"/>
        <end position="520"/>
    </location>
</feature>
<feature type="domain" description="ABC transporter" evidence="5">
    <location>
        <begin position="10"/>
        <end position="246"/>
    </location>
</feature>
<keyword evidence="7" id="KW-1185">Reference proteome</keyword>
<evidence type="ECO:0000256" key="1">
    <source>
        <dbReference type="ARBA" id="ARBA00022448"/>
    </source>
</evidence>
<evidence type="ECO:0000313" key="6">
    <source>
        <dbReference type="EMBL" id="MEU6805833.1"/>
    </source>
</evidence>
<dbReference type="InterPro" id="IPR003439">
    <property type="entry name" value="ABC_transporter-like_ATP-bd"/>
</dbReference>
<dbReference type="InterPro" id="IPR017871">
    <property type="entry name" value="ABC_transporter-like_CS"/>
</dbReference>
<dbReference type="CDD" id="cd03215">
    <property type="entry name" value="ABC_Carb_Monos_II"/>
    <property type="match status" value="1"/>
</dbReference>
<evidence type="ECO:0000256" key="2">
    <source>
        <dbReference type="ARBA" id="ARBA00022737"/>
    </source>
</evidence>
<keyword evidence="3" id="KW-0547">Nucleotide-binding</keyword>
<keyword evidence="4 6" id="KW-0067">ATP-binding</keyword>
<keyword evidence="1" id="KW-0813">Transport</keyword>
<dbReference type="PROSITE" id="PS50893">
    <property type="entry name" value="ABC_TRANSPORTER_2"/>
    <property type="match status" value="2"/>
</dbReference>
<dbReference type="CDD" id="cd03216">
    <property type="entry name" value="ABC_Carb_Monos_I"/>
    <property type="match status" value="1"/>
</dbReference>
<evidence type="ECO:0000256" key="4">
    <source>
        <dbReference type="ARBA" id="ARBA00022840"/>
    </source>
</evidence>
<organism evidence="6 7">
    <name type="scientific">Streptomyces neyagawaensis</name>
    <dbReference type="NCBI Taxonomy" id="42238"/>
    <lineage>
        <taxon>Bacteria</taxon>
        <taxon>Bacillati</taxon>
        <taxon>Actinomycetota</taxon>
        <taxon>Actinomycetes</taxon>
        <taxon>Kitasatosporales</taxon>
        <taxon>Streptomycetaceae</taxon>
        <taxon>Streptomyces</taxon>
    </lineage>
</organism>
<evidence type="ECO:0000259" key="5">
    <source>
        <dbReference type="PROSITE" id="PS50893"/>
    </source>
</evidence>
<dbReference type="InterPro" id="IPR003593">
    <property type="entry name" value="AAA+_ATPase"/>
</dbReference>
<dbReference type="RefSeq" id="WP_359701065.1">
    <property type="nucleotide sequence ID" value="NZ_JBEYXT010000240.1"/>
</dbReference>
<protein>
    <submittedName>
        <fullName evidence="6">Sugar ABC transporter ATP-binding protein</fullName>
    </submittedName>
</protein>
<dbReference type="PANTHER" id="PTHR43790">
    <property type="entry name" value="CARBOHYDRATE TRANSPORT ATP-BINDING PROTEIN MG119-RELATED"/>
    <property type="match status" value="1"/>
</dbReference>
<accession>A0ABV3B8R6</accession>
<proteinExistence type="predicted"/>
<dbReference type="PROSITE" id="PS00211">
    <property type="entry name" value="ABC_TRANSPORTER_1"/>
    <property type="match status" value="1"/>
</dbReference>
<dbReference type="Proteomes" id="UP001551189">
    <property type="component" value="Unassembled WGS sequence"/>
</dbReference>
<dbReference type="InterPro" id="IPR050107">
    <property type="entry name" value="ABC_carbohydrate_import_ATPase"/>
</dbReference>
<dbReference type="PANTHER" id="PTHR43790:SF9">
    <property type="entry name" value="GALACTOFURANOSE TRANSPORTER ATP-BINDING PROTEIN YTFR"/>
    <property type="match status" value="1"/>
</dbReference>
<dbReference type="EMBL" id="JBEYXT010000240">
    <property type="protein sequence ID" value="MEU6805833.1"/>
    <property type="molecule type" value="Genomic_DNA"/>
</dbReference>
<dbReference type="GO" id="GO:0005524">
    <property type="term" value="F:ATP binding"/>
    <property type="evidence" value="ECO:0007669"/>
    <property type="project" value="UniProtKB-KW"/>
</dbReference>
<dbReference type="InterPro" id="IPR027417">
    <property type="entry name" value="P-loop_NTPase"/>
</dbReference>
<name>A0ABV3B8R6_9ACTN</name>
<evidence type="ECO:0000313" key="7">
    <source>
        <dbReference type="Proteomes" id="UP001551189"/>
    </source>
</evidence>